<evidence type="ECO:0000313" key="1">
    <source>
        <dbReference type="EMBL" id="KAH0210501.1"/>
    </source>
</evidence>
<protein>
    <submittedName>
        <fullName evidence="1">Uncharacterized protein</fullName>
    </submittedName>
</protein>
<dbReference type="Proteomes" id="UP000767238">
    <property type="component" value="Unassembled WGS sequence"/>
</dbReference>
<evidence type="ECO:0000313" key="2">
    <source>
        <dbReference type="Proteomes" id="UP000767238"/>
    </source>
</evidence>
<name>A0A9P8G6S2_AURME</name>
<sequence>LLSCHMLGGDLKQKLDRVPDLCQDILSTKQTFPSSISVWPASQLSSACSCYGRPSSTKIGAPAKTSLSKRFTVVERPFVSSGTNATFSNSSSVSSSSTTLVPTTVLGYGPPTIYSVPTIAITTTATDTVYVTNNRTILPTTTTIVSIGTTTVTTNSTVTIDRRTLPTICIPDFNSTTVTLSARSLTCANLRLHTAFLWVMMKDPFDFCAYYLTANRNALPLLEMSASTLKDTCSCLMVHNSATLLSITVPTSFGKILSPV</sequence>
<dbReference type="AlphaFoldDB" id="A0A9P8G6S2"/>
<reference evidence="1" key="1">
    <citation type="journal article" date="2021" name="J Fungi (Basel)">
        <title>Virulence traits and population genomics of the black yeast Aureobasidium melanogenum.</title>
        <authorList>
            <person name="Cernosa A."/>
            <person name="Sun X."/>
            <person name="Gostincar C."/>
            <person name="Fang C."/>
            <person name="Gunde-Cimerman N."/>
            <person name="Song Z."/>
        </authorList>
    </citation>
    <scope>NUCLEOTIDE SEQUENCE</scope>
    <source>
        <strain evidence="1">EXF-8016</strain>
    </source>
</reference>
<dbReference type="EMBL" id="JAHFYH010000166">
    <property type="protein sequence ID" value="KAH0210501.1"/>
    <property type="molecule type" value="Genomic_DNA"/>
</dbReference>
<organism evidence="1 2">
    <name type="scientific">Aureobasidium melanogenum</name>
    <name type="common">Aureobasidium pullulans var. melanogenum</name>
    <dbReference type="NCBI Taxonomy" id="46634"/>
    <lineage>
        <taxon>Eukaryota</taxon>
        <taxon>Fungi</taxon>
        <taxon>Dikarya</taxon>
        <taxon>Ascomycota</taxon>
        <taxon>Pezizomycotina</taxon>
        <taxon>Dothideomycetes</taxon>
        <taxon>Dothideomycetidae</taxon>
        <taxon>Dothideales</taxon>
        <taxon>Saccotheciaceae</taxon>
        <taxon>Aureobasidium</taxon>
    </lineage>
</organism>
<accession>A0A9P8G6S2</accession>
<gene>
    <name evidence="1" type="ORF">KCV03_g10023</name>
</gene>
<reference evidence="1" key="2">
    <citation type="submission" date="2021-08" db="EMBL/GenBank/DDBJ databases">
        <authorList>
            <person name="Gostincar C."/>
            <person name="Sun X."/>
            <person name="Song Z."/>
            <person name="Gunde-Cimerman N."/>
        </authorList>
    </citation>
    <scope>NUCLEOTIDE SEQUENCE</scope>
    <source>
        <strain evidence="1">EXF-8016</strain>
    </source>
</reference>
<proteinExistence type="predicted"/>
<feature type="non-terminal residue" evidence="1">
    <location>
        <position position="1"/>
    </location>
</feature>
<feature type="non-terminal residue" evidence="1">
    <location>
        <position position="260"/>
    </location>
</feature>
<comment type="caution">
    <text evidence="1">The sequence shown here is derived from an EMBL/GenBank/DDBJ whole genome shotgun (WGS) entry which is preliminary data.</text>
</comment>